<protein>
    <recommendedName>
        <fullName evidence="4">Adhesin</fullName>
    </recommendedName>
</protein>
<keyword evidence="3" id="KW-1185">Reference proteome</keyword>
<feature type="signal peptide" evidence="1">
    <location>
        <begin position="1"/>
        <end position="21"/>
    </location>
</feature>
<organism evidence="2 3">
    <name type="scientific">Crenobacter oryzisoli</name>
    <dbReference type="NCBI Taxonomy" id="3056844"/>
    <lineage>
        <taxon>Bacteria</taxon>
        <taxon>Pseudomonadati</taxon>
        <taxon>Pseudomonadota</taxon>
        <taxon>Betaproteobacteria</taxon>
        <taxon>Neisseriales</taxon>
        <taxon>Neisseriaceae</taxon>
        <taxon>Crenobacter</taxon>
    </lineage>
</organism>
<dbReference type="RefSeq" id="WP_289830859.1">
    <property type="nucleotide sequence ID" value="NZ_JAUEDK010000027.1"/>
</dbReference>
<comment type="caution">
    <text evidence="2">The sequence shown here is derived from an EMBL/GenBank/DDBJ whole genome shotgun (WGS) entry which is preliminary data.</text>
</comment>
<name>A0ABT7XRI7_9NEIS</name>
<evidence type="ECO:0008006" key="4">
    <source>
        <dbReference type="Google" id="ProtNLM"/>
    </source>
</evidence>
<dbReference type="Proteomes" id="UP001168540">
    <property type="component" value="Unassembled WGS sequence"/>
</dbReference>
<proteinExistence type="predicted"/>
<evidence type="ECO:0000256" key="1">
    <source>
        <dbReference type="SAM" id="SignalP"/>
    </source>
</evidence>
<evidence type="ECO:0000313" key="3">
    <source>
        <dbReference type="Proteomes" id="UP001168540"/>
    </source>
</evidence>
<sequence>MKKLALAVAVALALGSTVAMAGGDRHGGNKTDVDVQNSFNKTDVDVNIKDSFNRYRFTSINKQESKIDAHMHGSTTGTKVEGGDARASSFSGAAALSGAGARANAEVEKLHEGRAGDAALAAADADAGARASNGGSSAYSWTVVGSGDANLSGNNINGVGAIAQSTGYSSLIQQQNNVSVNAQVGGK</sequence>
<gene>
    <name evidence="2" type="ORF">QU481_15010</name>
</gene>
<dbReference type="EMBL" id="JAUEDK010000027">
    <property type="protein sequence ID" value="MDN0076194.1"/>
    <property type="molecule type" value="Genomic_DNA"/>
</dbReference>
<keyword evidence="1" id="KW-0732">Signal</keyword>
<reference evidence="2" key="1">
    <citation type="submission" date="2023-06" db="EMBL/GenBank/DDBJ databases">
        <authorList>
            <person name="Zhang S."/>
        </authorList>
    </citation>
    <scope>NUCLEOTIDE SEQUENCE</scope>
    <source>
        <strain evidence="2">SG2303</strain>
    </source>
</reference>
<feature type="chain" id="PRO_5046784354" description="Adhesin" evidence="1">
    <location>
        <begin position="22"/>
        <end position="187"/>
    </location>
</feature>
<evidence type="ECO:0000313" key="2">
    <source>
        <dbReference type="EMBL" id="MDN0076194.1"/>
    </source>
</evidence>
<accession>A0ABT7XRI7</accession>